<feature type="transmembrane region" description="Helical" evidence="1">
    <location>
        <begin position="71"/>
        <end position="89"/>
    </location>
</feature>
<organism evidence="2 3">
    <name type="scientific">Dyadobacter frigoris</name>
    <dbReference type="NCBI Taxonomy" id="2576211"/>
    <lineage>
        <taxon>Bacteria</taxon>
        <taxon>Pseudomonadati</taxon>
        <taxon>Bacteroidota</taxon>
        <taxon>Cytophagia</taxon>
        <taxon>Cytophagales</taxon>
        <taxon>Spirosomataceae</taxon>
        <taxon>Dyadobacter</taxon>
    </lineage>
</organism>
<sequence>MSEFQAYFQLGFDHITDSNGYDHILFIVALCTIYTLVDWKKVIILITAFTIGHSITLALATMGMISIRPDVIELLIPVTILLTAILNFFHKTPKTSYAKQQTYSARYPLALTFGLIHGLGFSNYLRALLGKEADILNPLLGFNIGLEIGQLIIVTAVLSITFVMIELFRLSRLKWNDILSGIIAGMAISLIINNGLFREIMGLSVN</sequence>
<accession>A0A4U6CZF3</accession>
<keyword evidence="1" id="KW-1133">Transmembrane helix</keyword>
<keyword evidence="1" id="KW-0812">Transmembrane</keyword>
<keyword evidence="1" id="KW-0472">Membrane</keyword>
<dbReference type="AlphaFoldDB" id="A0A4U6CZF3"/>
<feature type="transmembrane region" description="Helical" evidence="1">
    <location>
        <begin position="109"/>
        <end position="128"/>
    </location>
</feature>
<feature type="transmembrane region" description="Helical" evidence="1">
    <location>
        <begin position="20"/>
        <end position="37"/>
    </location>
</feature>
<feature type="transmembrane region" description="Helical" evidence="1">
    <location>
        <begin position="42"/>
        <end position="65"/>
    </location>
</feature>
<name>A0A4U6CZF3_9BACT</name>
<evidence type="ECO:0000313" key="3">
    <source>
        <dbReference type="Proteomes" id="UP000304900"/>
    </source>
</evidence>
<dbReference type="InterPro" id="IPR032809">
    <property type="entry name" value="Put_HupE_UreJ"/>
</dbReference>
<dbReference type="EMBL" id="SZVO01000011">
    <property type="protein sequence ID" value="TKT89766.1"/>
    <property type="molecule type" value="Genomic_DNA"/>
</dbReference>
<feature type="transmembrane region" description="Helical" evidence="1">
    <location>
        <begin position="148"/>
        <end position="168"/>
    </location>
</feature>
<feature type="transmembrane region" description="Helical" evidence="1">
    <location>
        <begin position="175"/>
        <end position="197"/>
    </location>
</feature>
<dbReference type="OrthoDB" id="9808870at2"/>
<dbReference type="RefSeq" id="WP_137342398.1">
    <property type="nucleotide sequence ID" value="NZ_BSQH01000009.1"/>
</dbReference>
<reference evidence="2 3" key="1">
    <citation type="submission" date="2019-05" db="EMBL/GenBank/DDBJ databases">
        <title>Dyadobacter AR-3-8 sp. nov., isolated from arctic soil.</title>
        <authorList>
            <person name="Chaudhary D.K."/>
        </authorList>
    </citation>
    <scope>NUCLEOTIDE SEQUENCE [LARGE SCALE GENOMIC DNA]</scope>
    <source>
        <strain evidence="2 3">AR-3-8</strain>
    </source>
</reference>
<gene>
    <name evidence="2" type="ORF">FDK13_23240</name>
</gene>
<evidence type="ECO:0000256" key="1">
    <source>
        <dbReference type="SAM" id="Phobius"/>
    </source>
</evidence>
<protein>
    <submittedName>
        <fullName evidence="2">HupE/UreJ family protein</fullName>
    </submittedName>
</protein>
<comment type="caution">
    <text evidence="2">The sequence shown here is derived from an EMBL/GenBank/DDBJ whole genome shotgun (WGS) entry which is preliminary data.</text>
</comment>
<proteinExistence type="predicted"/>
<dbReference type="Proteomes" id="UP000304900">
    <property type="component" value="Unassembled WGS sequence"/>
</dbReference>
<keyword evidence="3" id="KW-1185">Reference proteome</keyword>
<evidence type="ECO:0000313" key="2">
    <source>
        <dbReference type="EMBL" id="TKT89766.1"/>
    </source>
</evidence>
<dbReference type="Pfam" id="PF13795">
    <property type="entry name" value="HupE_UreJ_2"/>
    <property type="match status" value="1"/>
</dbReference>